<proteinExistence type="predicted"/>
<gene>
    <name evidence="2" type="ORF">RI138_28860</name>
</gene>
<sequence length="73" mass="7600">MLAEASQAFQFPAPVVAAFVAAVNAGDKAAFPADLALDANMSDDETGQGTNGWTEREVFSSGRPYGHGEPVSR</sequence>
<dbReference type="EMBL" id="CP134500">
    <property type="protein sequence ID" value="WNF30512.1"/>
    <property type="molecule type" value="Genomic_DNA"/>
</dbReference>
<organism evidence="2 3">
    <name type="scientific">Streptomyces durocortorensis</name>
    <dbReference type="NCBI Taxonomy" id="2811104"/>
    <lineage>
        <taxon>Bacteria</taxon>
        <taxon>Bacillati</taxon>
        <taxon>Actinomycetota</taxon>
        <taxon>Actinomycetes</taxon>
        <taxon>Kitasatosporales</taxon>
        <taxon>Streptomycetaceae</taxon>
        <taxon>Streptomyces</taxon>
    </lineage>
</organism>
<evidence type="ECO:0000313" key="3">
    <source>
        <dbReference type="Proteomes" id="UP001303236"/>
    </source>
</evidence>
<reference evidence="2 3" key="1">
    <citation type="submission" date="2023-09" db="EMBL/GenBank/DDBJ databases">
        <title>Genome completion map analysis of the actinomycetes C11-1.</title>
        <authorList>
            <person name="Qin P."/>
            <person name="Guan P."/>
        </authorList>
    </citation>
    <scope>NUCLEOTIDE SEQUENCE [LARGE SCALE GENOMIC DNA]</scope>
    <source>
        <strain evidence="2 3">C11-1</strain>
    </source>
</reference>
<evidence type="ECO:0000256" key="1">
    <source>
        <dbReference type="SAM" id="MobiDB-lite"/>
    </source>
</evidence>
<feature type="region of interest" description="Disordered" evidence="1">
    <location>
        <begin position="42"/>
        <end position="73"/>
    </location>
</feature>
<name>A0ABY9W911_9ACTN</name>
<evidence type="ECO:0000313" key="2">
    <source>
        <dbReference type="EMBL" id="WNF30512.1"/>
    </source>
</evidence>
<accession>A0ABY9W911</accession>
<dbReference type="Proteomes" id="UP001303236">
    <property type="component" value="Chromosome"/>
</dbReference>
<keyword evidence="3" id="KW-1185">Reference proteome</keyword>
<protein>
    <submittedName>
        <fullName evidence="2">Uncharacterized protein</fullName>
    </submittedName>
</protein>